<dbReference type="CDD" id="cd01948">
    <property type="entry name" value="EAL"/>
    <property type="match status" value="1"/>
</dbReference>
<proteinExistence type="predicted"/>
<dbReference type="InterPro" id="IPR050706">
    <property type="entry name" value="Cyclic-di-GMP_PDE-like"/>
</dbReference>
<gene>
    <name evidence="2" type="ORF">HDF10_001303</name>
</gene>
<dbReference type="Proteomes" id="UP000569092">
    <property type="component" value="Unassembled WGS sequence"/>
</dbReference>
<protein>
    <submittedName>
        <fullName evidence="2">Signal transduction protein with EAL and GGDEF domain</fullName>
    </submittedName>
</protein>
<dbReference type="AlphaFoldDB" id="A0A7W8J614"/>
<evidence type="ECO:0000313" key="2">
    <source>
        <dbReference type="EMBL" id="MBB5343328.1"/>
    </source>
</evidence>
<dbReference type="EMBL" id="JACHDZ010000002">
    <property type="protein sequence ID" value="MBB5343328.1"/>
    <property type="molecule type" value="Genomic_DNA"/>
</dbReference>
<dbReference type="Gene3D" id="3.20.20.450">
    <property type="entry name" value="EAL domain"/>
    <property type="match status" value="1"/>
</dbReference>
<dbReference type="Pfam" id="PF00563">
    <property type="entry name" value="EAL"/>
    <property type="match status" value="1"/>
</dbReference>
<dbReference type="PANTHER" id="PTHR33121">
    <property type="entry name" value="CYCLIC DI-GMP PHOSPHODIESTERASE PDEF"/>
    <property type="match status" value="1"/>
</dbReference>
<dbReference type="SUPFAM" id="SSF141868">
    <property type="entry name" value="EAL domain-like"/>
    <property type="match status" value="1"/>
</dbReference>
<name>A0A7W8J614_9BACT</name>
<accession>A0A7W8J614</accession>
<reference evidence="2 3" key="1">
    <citation type="submission" date="2020-08" db="EMBL/GenBank/DDBJ databases">
        <title>Genomic Encyclopedia of Type Strains, Phase IV (KMG-V): Genome sequencing to study the core and pangenomes of soil and plant-associated prokaryotes.</title>
        <authorList>
            <person name="Whitman W."/>
        </authorList>
    </citation>
    <scope>NUCLEOTIDE SEQUENCE [LARGE SCALE GENOMIC DNA]</scope>
    <source>
        <strain evidence="2 3">M8US30</strain>
    </source>
</reference>
<sequence length="137" mass="15234">MTALKARGVCFTLDDFGIGYSSLAYLKICPLDQLKIDRSFVQQVLTNPKDAAILRTIIALGKSLDLVVHAEGVETEEQRDFLSPPRLPRLSGLSFWQTGTSRGNIIEAASDNTIVIWRSLSCGCFQAFWFSSLRHPN</sequence>
<evidence type="ECO:0000313" key="3">
    <source>
        <dbReference type="Proteomes" id="UP000569092"/>
    </source>
</evidence>
<evidence type="ECO:0000259" key="1">
    <source>
        <dbReference type="PROSITE" id="PS50883"/>
    </source>
</evidence>
<dbReference type="InterPro" id="IPR001633">
    <property type="entry name" value="EAL_dom"/>
</dbReference>
<dbReference type="PANTHER" id="PTHR33121:SF71">
    <property type="entry name" value="OXYGEN SENSOR PROTEIN DOSP"/>
    <property type="match status" value="1"/>
</dbReference>
<feature type="domain" description="EAL" evidence="1">
    <location>
        <begin position="1"/>
        <end position="112"/>
    </location>
</feature>
<dbReference type="GO" id="GO:0071111">
    <property type="term" value="F:cyclic-guanylate-specific phosphodiesterase activity"/>
    <property type="evidence" value="ECO:0007669"/>
    <property type="project" value="InterPro"/>
</dbReference>
<dbReference type="InterPro" id="IPR035919">
    <property type="entry name" value="EAL_sf"/>
</dbReference>
<comment type="caution">
    <text evidence="2">The sequence shown here is derived from an EMBL/GenBank/DDBJ whole genome shotgun (WGS) entry which is preliminary data.</text>
</comment>
<dbReference type="PROSITE" id="PS50883">
    <property type="entry name" value="EAL"/>
    <property type="match status" value="1"/>
</dbReference>
<organism evidence="2 3">
    <name type="scientific">Tunturiibacter lichenicola</name>
    <dbReference type="NCBI Taxonomy" id="2051959"/>
    <lineage>
        <taxon>Bacteria</taxon>
        <taxon>Pseudomonadati</taxon>
        <taxon>Acidobacteriota</taxon>
        <taxon>Terriglobia</taxon>
        <taxon>Terriglobales</taxon>
        <taxon>Acidobacteriaceae</taxon>
        <taxon>Tunturiibacter</taxon>
    </lineage>
</organism>